<evidence type="ECO:0000256" key="5">
    <source>
        <dbReference type="SAM" id="MobiDB-lite"/>
    </source>
</evidence>
<feature type="compositionally biased region" description="Polar residues" evidence="5">
    <location>
        <begin position="36"/>
        <end position="47"/>
    </location>
</feature>
<comment type="caution">
    <text evidence="7">The sequence shown here is derived from an EMBL/GenBank/DDBJ whole genome shotgun (WGS) entry which is preliminary data.</text>
</comment>
<feature type="zinc finger region" description="dksA C4-type" evidence="4">
    <location>
        <begin position="92"/>
        <end position="116"/>
    </location>
</feature>
<gene>
    <name evidence="7" type="ORF">HY768_05395</name>
</gene>
<keyword evidence="1" id="KW-0479">Metal-binding</keyword>
<dbReference type="PANTHER" id="PTHR33823">
    <property type="entry name" value="RNA POLYMERASE-BINDING TRANSCRIPTION FACTOR DKSA-RELATED"/>
    <property type="match status" value="1"/>
</dbReference>
<organism evidence="7 8">
    <name type="scientific">candidate division TA06 bacterium</name>
    <dbReference type="NCBI Taxonomy" id="2250710"/>
    <lineage>
        <taxon>Bacteria</taxon>
        <taxon>Bacteria division TA06</taxon>
    </lineage>
</organism>
<dbReference type="Gene3D" id="1.20.120.910">
    <property type="entry name" value="DksA, coiled-coil domain"/>
    <property type="match status" value="1"/>
</dbReference>
<evidence type="ECO:0000256" key="2">
    <source>
        <dbReference type="ARBA" id="ARBA00022771"/>
    </source>
</evidence>
<accession>A0A933IAD3</accession>
<keyword evidence="3" id="KW-0862">Zinc</keyword>
<dbReference type="SUPFAM" id="SSF109635">
    <property type="entry name" value="DnaK suppressor protein DksA, alpha-hairpin domain"/>
    <property type="match status" value="1"/>
</dbReference>
<feature type="domain" description="Zinc finger DksA/TraR C4-type" evidence="6">
    <location>
        <begin position="87"/>
        <end position="121"/>
    </location>
</feature>
<dbReference type="SUPFAM" id="SSF57716">
    <property type="entry name" value="Glucocorticoid receptor-like (DNA-binding domain)"/>
    <property type="match status" value="1"/>
</dbReference>
<evidence type="ECO:0000256" key="1">
    <source>
        <dbReference type="ARBA" id="ARBA00022723"/>
    </source>
</evidence>
<dbReference type="Proteomes" id="UP000736328">
    <property type="component" value="Unassembled WGS sequence"/>
</dbReference>
<evidence type="ECO:0000259" key="6">
    <source>
        <dbReference type="Pfam" id="PF01258"/>
    </source>
</evidence>
<dbReference type="InterPro" id="IPR037187">
    <property type="entry name" value="DnaK_N"/>
</dbReference>
<name>A0A933IAD3_UNCT6</name>
<dbReference type="AlphaFoldDB" id="A0A933IAD3"/>
<evidence type="ECO:0000256" key="3">
    <source>
        <dbReference type="ARBA" id="ARBA00022833"/>
    </source>
</evidence>
<protein>
    <submittedName>
        <fullName evidence="7">TraR/DksA C4-type zinc finger protein</fullName>
    </submittedName>
</protein>
<evidence type="ECO:0000256" key="4">
    <source>
        <dbReference type="PROSITE-ProRule" id="PRU00510"/>
    </source>
</evidence>
<dbReference type="InterPro" id="IPR000962">
    <property type="entry name" value="Znf_DskA_TraR"/>
</dbReference>
<reference evidence="7" key="1">
    <citation type="submission" date="2020-07" db="EMBL/GenBank/DDBJ databases">
        <title>Huge and variable diversity of episymbiotic CPR bacteria and DPANN archaea in groundwater ecosystems.</title>
        <authorList>
            <person name="He C.Y."/>
            <person name="Keren R."/>
            <person name="Whittaker M."/>
            <person name="Farag I.F."/>
            <person name="Doudna J."/>
            <person name="Cate J.H.D."/>
            <person name="Banfield J.F."/>
        </authorList>
    </citation>
    <scope>NUCLEOTIDE SEQUENCE</scope>
    <source>
        <strain evidence="7">NC_groundwater_1520_Pr4_B-0.1um_53_5</strain>
    </source>
</reference>
<feature type="region of interest" description="Disordered" evidence="5">
    <location>
        <begin position="36"/>
        <end position="61"/>
    </location>
</feature>
<dbReference type="PANTHER" id="PTHR33823:SF4">
    <property type="entry name" value="GENERAL STRESS PROTEIN 16O"/>
    <property type="match status" value="1"/>
</dbReference>
<dbReference type="PROSITE" id="PS51128">
    <property type="entry name" value="ZF_DKSA_2"/>
    <property type="match status" value="1"/>
</dbReference>
<evidence type="ECO:0000313" key="8">
    <source>
        <dbReference type="Proteomes" id="UP000736328"/>
    </source>
</evidence>
<proteinExistence type="predicted"/>
<dbReference type="Pfam" id="PF01258">
    <property type="entry name" value="zf-dskA_traR"/>
    <property type="match status" value="1"/>
</dbReference>
<dbReference type="GO" id="GO:0008270">
    <property type="term" value="F:zinc ion binding"/>
    <property type="evidence" value="ECO:0007669"/>
    <property type="project" value="UniProtKB-KW"/>
</dbReference>
<keyword evidence="2" id="KW-0863">Zinc-finger</keyword>
<sequence length="131" mass="14663">MNKKELQKYEAILLDERKRFITELAQIKSEGLMASQKESAGDLSSASYHPADQGSDTMEKEKSVFLASSKGNELYEIDQALMRAKDGKFGICDSCGKEVDPARLEAMPYARYCIKCSRQAEQLAKNGNKEQ</sequence>
<dbReference type="EMBL" id="JACQXR010000067">
    <property type="protein sequence ID" value="MBI4726644.1"/>
    <property type="molecule type" value="Genomic_DNA"/>
</dbReference>
<evidence type="ECO:0000313" key="7">
    <source>
        <dbReference type="EMBL" id="MBI4726644.1"/>
    </source>
</evidence>